<gene>
    <name evidence="1" type="ORF">C8F04DRAFT_67905</name>
</gene>
<dbReference type="InterPro" id="IPR032675">
    <property type="entry name" value="LRR_dom_sf"/>
</dbReference>
<protein>
    <submittedName>
        <fullName evidence="1">Uncharacterized protein</fullName>
    </submittedName>
</protein>
<organism evidence="1 2">
    <name type="scientific">Mycena alexandri</name>
    <dbReference type="NCBI Taxonomy" id="1745969"/>
    <lineage>
        <taxon>Eukaryota</taxon>
        <taxon>Fungi</taxon>
        <taxon>Dikarya</taxon>
        <taxon>Basidiomycota</taxon>
        <taxon>Agaricomycotina</taxon>
        <taxon>Agaricomycetes</taxon>
        <taxon>Agaricomycetidae</taxon>
        <taxon>Agaricales</taxon>
        <taxon>Marasmiineae</taxon>
        <taxon>Mycenaceae</taxon>
        <taxon>Mycena</taxon>
    </lineage>
</organism>
<proteinExistence type="predicted"/>
<evidence type="ECO:0000313" key="2">
    <source>
        <dbReference type="Proteomes" id="UP001218188"/>
    </source>
</evidence>
<name>A0AAD6WWX4_9AGAR</name>
<evidence type="ECO:0000313" key="1">
    <source>
        <dbReference type="EMBL" id="KAJ7028222.1"/>
    </source>
</evidence>
<dbReference type="EMBL" id="JARJCM010000114">
    <property type="protein sequence ID" value="KAJ7028222.1"/>
    <property type="molecule type" value="Genomic_DNA"/>
</dbReference>
<sequence length="513" mass="56589">MHRCLEVSELVGLVCSHLQGPRQLEFAFEVVRPKRGDLAVLARTSTVFSSHALRLIWESVTLKNLLSCLPPGSFRLRMTGEGYFTKYIMQLLRPLQNSDFDRVRVYAPHVKHLFSDPEFADLSSVFPSASSWLSQNMLPNLRSLHWMHGENSNFQYIHCFLAPQLTAIHIPHTSLAALTLLSSLALRCPQLTDVLFFPRGAPDLRSLAVPAVSACVRGLHGIKSLTADILNQAALKHLSRLPSLRHLRLGELPSVLPTPDDEVPFPSLQTLYLSSEIASPSRFLEWADKIPLVDFLAECPAFSTANEVHRLFSAAAGGIAHSSLTEFAFDNEFGSLNDASDGADYLIRSSSLRRLFCFANLTAVSVLSAVGIDLDDATVTDMARSWRHIERLEFQSYYGTPAPRATLQCLAAFSKYCPHLTKLAIAFDATVIPTAQGDLSLESLKSLDVESSPIATAPPVAHFIARIFPSLTDITTLIDSLDGDAEWEADVGPQTLQYDRHWKDVAAICAPIK</sequence>
<reference evidence="1" key="1">
    <citation type="submission" date="2023-03" db="EMBL/GenBank/DDBJ databases">
        <title>Massive genome expansion in bonnet fungi (Mycena s.s.) driven by repeated elements and novel gene families across ecological guilds.</title>
        <authorList>
            <consortium name="Lawrence Berkeley National Laboratory"/>
            <person name="Harder C.B."/>
            <person name="Miyauchi S."/>
            <person name="Viragh M."/>
            <person name="Kuo A."/>
            <person name="Thoen E."/>
            <person name="Andreopoulos B."/>
            <person name="Lu D."/>
            <person name="Skrede I."/>
            <person name="Drula E."/>
            <person name="Henrissat B."/>
            <person name="Morin E."/>
            <person name="Kohler A."/>
            <person name="Barry K."/>
            <person name="LaButti K."/>
            <person name="Morin E."/>
            <person name="Salamov A."/>
            <person name="Lipzen A."/>
            <person name="Mereny Z."/>
            <person name="Hegedus B."/>
            <person name="Baldrian P."/>
            <person name="Stursova M."/>
            <person name="Weitz H."/>
            <person name="Taylor A."/>
            <person name="Grigoriev I.V."/>
            <person name="Nagy L.G."/>
            <person name="Martin F."/>
            <person name="Kauserud H."/>
        </authorList>
    </citation>
    <scope>NUCLEOTIDE SEQUENCE</scope>
    <source>
        <strain evidence="1">CBHHK200</strain>
    </source>
</reference>
<dbReference type="Proteomes" id="UP001218188">
    <property type="component" value="Unassembled WGS sequence"/>
</dbReference>
<accession>A0AAD6WWX4</accession>
<keyword evidence="2" id="KW-1185">Reference proteome</keyword>
<dbReference type="AlphaFoldDB" id="A0AAD6WWX4"/>
<dbReference type="SUPFAM" id="SSF52047">
    <property type="entry name" value="RNI-like"/>
    <property type="match status" value="1"/>
</dbReference>
<dbReference type="Gene3D" id="3.80.10.10">
    <property type="entry name" value="Ribonuclease Inhibitor"/>
    <property type="match status" value="1"/>
</dbReference>
<comment type="caution">
    <text evidence="1">The sequence shown here is derived from an EMBL/GenBank/DDBJ whole genome shotgun (WGS) entry which is preliminary data.</text>
</comment>